<dbReference type="EMBL" id="SEKV01000636">
    <property type="protein sequence ID" value="TFY54993.1"/>
    <property type="molecule type" value="Genomic_DNA"/>
</dbReference>
<feature type="compositionally biased region" description="Basic and acidic residues" evidence="1">
    <location>
        <begin position="64"/>
        <end position="77"/>
    </location>
</feature>
<evidence type="ECO:0000313" key="3">
    <source>
        <dbReference type="Proteomes" id="UP000298390"/>
    </source>
</evidence>
<dbReference type="Pfam" id="PF20414">
    <property type="entry name" value="DUF6698"/>
    <property type="match status" value="1"/>
</dbReference>
<dbReference type="Proteomes" id="UP000298390">
    <property type="component" value="Unassembled WGS sequence"/>
</dbReference>
<feature type="compositionally biased region" description="Low complexity" evidence="1">
    <location>
        <begin position="1"/>
        <end position="12"/>
    </location>
</feature>
<comment type="caution">
    <text evidence="2">The sequence shown here is derived from an EMBL/GenBank/DDBJ whole genome shotgun (WGS) entry which is preliminary data.</text>
</comment>
<feature type="compositionally biased region" description="Polar residues" evidence="1">
    <location>
        <begin position="467"/>
        <end position="479"/>
    </location>
</feature>
<proteinExistence type="predicted"/>
<reference evidence="2 3" key="1">
    <citation type="submission" date="2019-01" db="EMBL/GenBank/DDBJ databases">
        <title>Genome sequencing of the rare red list fungi Fomitopsis rosea.</title>
        <authorList>
            <person name="Buettner E."/>
            <person name="Kellner H."/>
        </authorList>
    </citation>
    <scope>NUCLEOTIDE SEQUENCE [LARGE SCALE GENOMIC DNA]</scope>
    <source>
        <strain evidence="2 3">DSM 105464</strain>
    </source>
</reference>
<accession>A0A4Y9XZU3</accession>
<evidence type="ECO:0000313" key="2">
    <source>
        <dbReference type="EMBL" id="TFY54993.1"/>
    </source>
</evidence>
<gene>
    <name evidence="2" type="ORF">EVJ58_g8530</name>
</gene>
<feature type="region of interest" description="Disordered" evidence="1">
    <location>
        <begin position="1"/>
        <end position="105"/>
    </location>
</feature>
<dbReference type="InterPro" id="IPR046521">
    <property type="entry name" value="DUF6698"/>
</dbReference>
<organism evidence="2 3">
    <name type="scientific">Rhodofomes roseus</name>
    <dbReference type="NCBI Taxonomy" id="34475"/>
    <lineage>
        <taxon>Eukaryota</taxon>
        <taxon>Fungi</taxon>
        <taxon>Dikarya</taxon>
        <taxon>Basidiomycota</taxon>
        <taxon>Agaricomycotina</taxon>
        <taxon>Agaricomycetes</taxon>
        <taxon>Polyporales</taxon>
        <taxon>Rhodofomes</taxon>
    </lineage>
</organism>
<feature type="compositionally biased region" description="Polar residues" evidence="1">
    <location>
        <begin position="488"/>
        <end position="500"/>
    </location>
</feature>
<name>A0A4Y9XZU3_9APHY</name>
<protein>
    <submittedName>
        <fullName evidence="2">Uncharacterized protein</fullName>
    </submittedName>
</protein>
<dbReference type="AlphaFoldDB" id="A0A4Y9XZU3"/>
<sequence>MAQSSRPTRGQRPGTGGAQTHRDREWSTPAEVRPRKKQRRQVISSEPSEDEEDDMLYQYAQPLRSDDTERSEPEPQPRSRSRQPRTRNQTGTVHEDQEKALDGDRSAFGRLIRAMRAKKPTDRENRQVLGSWTHNARHLARIIGPFINTLNILLCGIYYCSVDPEQWDLTLMKGMDTNTIECYVNYFERILTVLPELDEIFDKLVDCKPAVRHVSNFLERHMKQARSDDSTNVKSNILRFIAAKPEYPELRIDLEKTRRGFHHLVTARHICPAALLDLFDRSPQHFCDEALAGKVQITADHLPAFMYPDDSYNSLAPDEQLLQSSLIASCYRSVITGPGSALAPTTGDAQDSKLANARRSVAKSYSISECSPETIAYITTQCRFSLDATHEWKVADGEFKYQVFFDNILALFDDEEFAAETIKWYNIEVFGGGHRDESGRITAGPSTMELIAAKRRTRDKGKAPEQRSAQPAAQASDSTHPTRRTSEEPPSSGQGTQQLPTAPRRPPEGSVAGDEGMQGAGEPEEPEYSD</sequence>
<feature type="compositionally biased region" description="Basic and acidic residues" evidence="1">
    <location>
        <begin position="93"/>
        <end position="105"/>
    </location>
</feature>
<dbReference type="STRING" id="34475.A0A4Y9XZU3"/>
<evidence type="ECO:0000256" key="1">
    <source>
        <dbReference type="SAM" id="MobiDB-lite"/>
    </source>
</evidence>
<feature type="region of interest" description="Disordered" evidence="1">
    <location>
        <begin position="455"/>
        <end position="530"/>
    </location>
</feature>